<sequence>MFDEPAPSSPTKRRPRPPPLTRRDPIGIHPEELIGKKLLKISASTVHPALTLDFHDHTTAQVLVDGYSPRWKGVPKQLEMDEAFQRLTNDGIVGLETLEIIDCAIIVLIDRAFHRKQSHDDDSTVRWDQEHAAVAFKFSGENPRWHCVWATLAEYDGNNACIFRSYDDCYLDYLQRSPRKKHSRKQSGFLPPLNK</sequence>
<keyword evidence="3" id="KW-1185">Reference proteome</keyword>
<feature type="region of interest" description="Disordered" evidence="1">
    <location>
        <begin position="1"/>
        <end position="27"/>
    </location>
</feature>
<name>A0A6A4IN99_9AGAR</name>
<dbReference type="OrthoDB" id="3197787at2759"/>
<feature type="compositionally biased region" description="Low complexity" evidence="1">
    <location>
        <begin position="1"/>
        <end position="10"/>
    </location>
</feature>
<dbReference type="AlphaFoldDB" id="A0A6A4IN99"/>
<accession>A0A6A4IN99</accession>
<protein>
    <submittedName>
        <fullName evidence="2">Uncharacterized protein</fullName>
    </submittedName>
</protein>
<gene>
    <name evidence="2" type="ORF">BT96DRAFT_1028148</name>
</gene>
<dbReference type="Proteomes" id="UP000799118">
    <property type="component" value="Unassembled WGS sequence"/>
</dbReference>
<evidence type="ECO:0000313" key="2">
    <source>
        <dbReference type="EMBL" id="KAE9411240.1"/>
    </source>
</evidence>
<evidence type="ECO:0000256" key="1">
    <source>
        <dbReference type="SAM" id="MobiDB-lite"/>
    </source>
</evidence>
<proteinExistence type="predicted"/>
<dbReference type="EMBL" id="ML769383">
    <property type="protein sequence ID" value="KAE9411240.1"/>
    <property type="molecule type" value="Genomic_DNA"/>
</dbReference>
<organism evidence="2 3">
    <name type="scientific">Gymnopus androsaceus JB14</name>
    <dbReference type="NCBI Taxonomy" id="1447944"/>
    <lineage>
        <taxon>Eukaryota</taxon>
        <taxon>Fungi</taxon>
        <taxon>Dikarya</taxon>
        <taxon>Basidiomycota</taxon>
        <taxon>Agaricomycotina</taxon>
        <taxon>Agaricomycetes</taxon>
        <taxon>Agaricomycetidae</taxon>
        <taxon>Agaricales</taxon>
        <taxon>Marasmiineae</taxon>
        <taxon>Omphalotaceae</taxon>
        <taxon>Gymnopus</taxon>
    </lineage>
</organism>
<evidence type="ECO:0000313" key="3">
    <source>
        <dbReference type="Proteomes" id="UP000799118"/>
    </source>
</evidence>
<reference evidence="2" key="1">
    <citation type="journal article" date="2019" name="Environ. Microbiol.">
        <title>Fungal ecological strategies reflected in gene transcription - a case study of two litter decomposers.</title>
        <authorList>
            <person name="Barbi F."/>
            <person name="Kohler A."/>
            <person name="Barry K."/>
            <person name="Baskaran P."/>
            <person name="Daum C."/>
            <person name="Fauchery L."/>
            <person name="Ihrmark K."/>
            <person name="Kuo A."/>
            <person name="LaButti K."/>
            <person name="Lipzen A."/>
            <person name="Morin E."/>
            <person name="Grigoriev I.V."/>
            <person name="Henrissat B."/>
            <person name="Lindahl B."/>
            <person name="Martin F."/>
        </authorList>
    </citation>
    <scope>NUCLEOTIDE SEQUENCE</scope>
    <source>
        <strain evidence="2">JB14</strain>
    </source>
</reference>